<comment type="caution">
    <text evidence="2">The sequence shown here is derived from an EMBL/GenBank/DDBJ whole genome shotgun (WGS) entry which is preliminary data.</text>
</comment>
<dbReference type="EMBL" id="JBHMBS010000019">
    <property type="protein sequence ID" value="MFB9679924.1"/>
    <property type="molecule type" value="Genomic_DNA"/>
</dbReference>
<evidence type="ECO:0000259" key="1">
    <source>
        <dbReference type="PROSITE" id="PS50995"/>
    </source>
</evidence>
<dbReference type="PANTHER" id="PTHR33164">
    <property type="entry name" value="TRANSCRIPTIONAL REGULATOR, MARR FAMILY"/>
    <property type="match status" value="1"/>
</dbReference>
<evidence type="ECO:0000313" key="2">
    <source>
        <dbReference type="EMBL" id="MFB9679924.1"/>
    </source>
</evidence>
<dbReference type="Proteomes" id="UP001589610">
    <property type="component" value="Unassembled WGS sequence"/>
</dbReference>
<accession>A0ABV5TLD1</accession>
<dbReference type="Gene3D" id="1.10.10.10">
    <property type="entry name" value="Winged helix-like DNA-binding domain superfamily/Winged helix DNA-binding domain"/>
    <property type="match status" value="1"/>
</dbReference>
<dbReference type="SMART" id="SM00347">
    <property type="entry name" value="HTH_MARR"/>
    <property type="match status" value="1"/>
</dbReference>
<dbReference type="Pfam" id="PF12802">
    <property type="entry name" value="MarR_2"/>
    <property type="match status" value="1"/>
</dbReference>
<keyword evidence="3" id="KW-1185">Reference proteome</keyword>
<dbReference type="InterPro" id="IPR036388">
    <property type="entry name" value="WH-like_DNA-bd_sf"/>
</dbReference>
<dbReference type="InterPro" id="IPR039422">
    <property type="entry name" value="MarR/SlyA-like"/>
</dbReference>
<feature type="domain" description="HTH marR-type" evidence="1">
    <location>
        <begin position="26"/>
        <end position="161"/>
    </location>
</feature>
<proteinExistence type="predicted"/>
<gene>
    <name evidence="2" type="ORF">ACFFRH_30960</name>
</gene>
<dbReference type="PANTHER" id="PTHR33164:SF104">
    <property type="entry name" value="TRANSCRIPTIONAL REGULATORY PROTEIN"/>
    <property type="match status" value="1"/>
</dbReference>
<dbReference type="SUPFAM" id="SSF46785">
    <property type="entry name" value="Winged helix' DNA-binding domain"/>
    <property type="match status" value="1"/>
</dbReference>
<dbReference type="PRINTS" id="PR00598">
    <property type="entry name" value="HTHMARR"/>
</dbReference>
<dbReference type="InterPro" id="IPR000835">
    <property type="entry name" value="HTH_MarR-typ"/>
</dbReference>
<reference evidence="2 3" key="1">
    <citation type="submission" date="2024-09" db="EMBL/GenBank/DDBJ databases">
        <authorList>
            <person name="Sun Q."/>
            <person name="Mori K."/>
        </authorList>
    </citation>
    <scope>NUCLEOTIDE SEQUENCE [LARGE SCALE GENOMIC DNA]</scope>
    <source>
        <strain evidence="2 3">JCM 3028</strain>
    </source>
</reference>
<protein>
    <submittedName>
        <fullName evidence="2">MarR family winged helix-turn-helix transcriptional regulator</fullName>
    </submittedName>
</protein>
<evidence type="ECO:0000313" key="3">
    <source>
        <dbReference type="Proteomes" id="UP001589610"/>
    </source>
</evidence>
<organism evidence="2 3">
    <name type="scientific">Streptosporangium vulgare</name>
    <dbReference type="NCBI Taxonomy" id="46190"/>
    <lineage>
        <taxon>Bacteria</taxon>
        <taxon>Bacillati</taxon>
        <taxon>Actinomycetota</taxon>
        <taxon>Actinomycetes</taxon>
        <taxon>Streptosporangiales</taxon>
        <taxon>Streptosporangiaceae</taxon>
        <taxon>Streptosporangium</taxon>
    </lineage>
</organism>
<sequence>MEDPDAGVQRMIEQWNREMPGVDPGPMALFGRLTRADTLAGTAIAATLRAHGLNRGEFDVLATLYRSGDPEGLSAGALSSSLLLSPAATTNRVDRLAAAGLLVRAPDPSDGRGVRVRLTPEGRELVGGAVGDHLRGMERMLSGLSAAEREQLSGLLARLLHSIAAKDRNEGAAVPPPAGP</sequence>
<dbReference type="RefSeq" id="WP_344746041.1">
    <property type="nucleotide sequence ID" value="NZ_BAAAWW010000082.1"/>
</dbReference>
<dbReference type="PROSITE" id="PS50995">
    <property type="entry name" value="HTH_MARR_2"/>
    <property type="match status" value="1"/>
</dbReference>
<name>A0ABV5TLD1_9ACTN</name>
<dbReference type="InterPro" id="IPR036390">
    <property type="entry name" value="WH_DNA-bd_sf"/>
</dbReference>